<dbReference type="SUPFAM" id="SSF51905">
    <property type="entry name" value="FAD/NAD(P)-binding domain"/>
    <property type="match status" value="3"/>
</dbReference>
<dbReference type="PANTHER" id="PTHR43098:SF5">
    <property type="entry name" value="DUAL-FUNCTIONAL MONOOXYGENASE_METHYLTRANSFERASE PSOF"/>
    <property type="match status" value="1"/>
</dbReference>
<dbReference type="InterPro" id="IPR050775">
    <property type="entry name" value="FAD-binding_Monooxygenases"/>
</dbReference>
<keyword evidence="5" id="KW-0503">Monooxygenase</keyword>
<evidence type="ECO:0000313" key="6">
    <source>
        <dbReference type="Proteomes" id="UP000799757"/>
    </source>
</evidence>
<proteinExistence type="predicted"/>
<keyword evidence="1" id="KW-0285">Flavoprotein</keyword>
<dbReference type="EMBL" id="MU001875">
    <property type="protein sequence ID" value="KAF2794940.1"/>
    <property type="molecule type" value="Genomic_DNA"/>
</dbReference>
<dbReference type="GO" id="GO:0004497">
    <property type="term" value="F:monooxygenase activity"/>
    <property type="evidence" value="ECO:0007669"/>
    <property type="project" value="UniProtKB-KW"/>
</dbReference>
<evidence type="ECO:0000313" key="5">
    <source>
        <dbReference type="EMBL" id="KAF2794940.1"/>
    </source>
</evidence>
<evidence type="ECO:0000256" key="1">
    <source>
        <dbReference type="ARBA" id="ARBA00022630"/>
    </source>
</evidence>
<accession>A0A6A6XED9</accession>
<reference evidence="5" key="1">
    <citation type="journal article" date="2020" name="Stud. Mycol.">
        <title>101 Dothideomycetes genomes: a test case for predicting lifestyles and emergence of pathogens.</title>
        <authorList>
            <person name="Haridas S."/>
            <person name="Albert R."/>
            <person name="Binder M."/>
            <person name="Bloem J."/>
            <person name="Labutti K."/>
            <person name="Salamov A."/>
            <person name="Andreopoulos B."/>
            <person name="Baker S."/>
            <person name="Barry K."/>
            <person name="Bills G."/>
            <person name="Bluhm B."/>
            <person name="Cannon C."/>
            <person name="Castanera R."/>
            <person name="Culley D."/>
            <person name="Daum C."/>
            <person name="Ezra D."/>
            <person name="Gonzalez J."/>
            <person name="Henrissat B."/>
            <person name="Kuo A."/>
            <person name="Liang C."/>
            <person name="Lipzen A."/>
            <person name="Lutzoni F."/>
            <person name="Magnuson J."/>
            <person name="Mondo S."/>
            <person name="Nolan M."/>
            <person name="Ohm R."/>
            <person name="Pangilinan J."/>
            <person name="Park H.-J."/>
            <person name="Ramirez L."/>
            <person name="Alfaro M."/>
            <person name="Sun H."/>
            <person name="Tritt A."/>
            <person name="Yoshinaga Y."/>
            <person name="Zwiers L.-H."/>
            <person name="Turgeon B."/>
            <person name="Goodwin S."/>
            <person name="Spatafora J."/>
            <person name="Crous P."/>
            <person name="Grigoriev I."/>
        </authorList>
    </citation>
    <scope>NUCLEOTIDE SEQUENCE</scope>
    <source>
        <strain evidence="5">CBS 109.77</strain>
    </source>
</reference>
<keyword evidence="4" id="KW-0560">Oxidoreductase</keyword>
<dbReference type="InterPro" id="IPR036188">
    <property type="entry name" value="FAD/NAD-bd_sf"/>
</dbReference>
<dbReference type="OrthoDB" id="66881at2759"/>
<dbReference type="PANTHER" id="PTHR43098">
    <property type="entry name" value="L-ORNITHINE N(5)-MONOOXYGENASE-RELATED"/>
    <property type="match status" value="1"/>
</dbReference>
<keyword evidence="6" id="KW-1185">Reference proteome</keyword>
<sequence>MARPEYDAVIVGAGFAGIYQLYKLRQLGLSVRLIEAAPDVGGTWYWNRYPGASSDVHSFVYRYSWDKEDLQSYPWKNTYLTQPEVLAYLAHVVQKYDLRQHIEFNTRFVGGAFDEEENYWKVQTSTGRLFSTRYLITAIGALAKKNIPDIKNFEKFKGEIHHTAAWPEHHDFRNKRVGIIGNGSTGSQLLIALAKEAKHVTSFQRNAQWNVPNGIRTVTKGEREDINSRYDQIWEDVRNSAVAFGFPESTIPAFSVNDIERQRHFQDAWDKGNGFRFMFGVFSDITSDAKANAAATEFIQNKIEHIVKDPDTRRRLIPTEPYARRPICNNGYYEVFNQDNVSLVSLKETPFTELTTWGAKTSDGVEHELDVLILATGFDAITGGYEKLNIRGREGHTLKDHWAEAPTTFLGYSVPSFPNLFLVSGPHHPFTNTPPQNEAQVDFITDLIQHAGLNATVEPTYEAEKRWTELNNQLVEGSLFHEPSGWVFGDNIPGKKHNVLFFFGGLKAYRDAQADVIQKGYVGYEITSLQVLE</sequence>
<protein>
    <submittedName>
        <fullName evidence="5">Cyclohexanone monooxygenase</fullName>
    </submittedName>
</protein>
<evidence type="ECO:0000256" key="3">
    <source>
        <dbReference type="ARBA" id="ARBA00022857"/>
    </source>
</evidence>
<keyword evidence="2" id="KW-0274">FAD</keyword>
<name>A0A6A6XED9_9PLEO</name>
<evidence type="ECO:0000256" key="2">
    <source>
        <dbReference type="ARBA" id="ARBA00022827"/>
    </source>
</evidence>
<gene>
    <name evidence="5" type="ORF">K505DRAFT_374302</name>
</gene>
<organism evidence="5 6">
    <name type="scientific">Melanomma pulvis-pyrius CBS 109.77</name>
    <dbReference type="NCBI Taxonomy" id="1314802"/>
    <lineage>
        <taxon>Eukaryota</taxon>
        <taxon>Fungi</taxon>
        <taxon>Dikarya</taxon>
        <taxon>Ascomycota</taxon>
        <taxon>Pezizomycotina</taxon>
        <taxon>Dothideomycetes</taxon>
        <taxon>Pleosporomycetidae</taxon>
        <taxon>Pleosporales</taxon>
        <taxon>Melanommataceae</taxon>
        <taxon>Melanomma</taxon>
    </lineage>
</organism>
<dbReference type="Proteomes" id="UP000799757">
    <property type="component" value="Unassembled WGS sequence"/>
</dbReference>
<dbReference type="AlphaFoldDB" id="A0A6A6XED9"/>
<keyword evidence="3" id="KW-0521">NADP</keyword>
<dbReference type="Gene3D" id="3.50.50.60">
    <property type="entry name" value="FAD/NAD(P)-binding domain"/>
    <property type="match status" value="2"/>
</dbReference>
<dbReference type="Pfam" id="PF13738">
    <property type="entry name" value="Pyr_redox_3"/>
    <property type="match status" value="1"/>
</dbReference>
<evidence type="ECO:0000256" key="4">
    <source>
        <dbReference type="ARBA" id="ARBA00023002"/>
    </source>
</evidence>